<dbReference type="InterPro" id="IPR024529">
    <property type="entry name" value="ECF_trnsprt_substrate-spec"/>
</dbReference>
<keyword evidence="3" id="KW-1185">Reference proteome</keyword>
<keyword evidence="1" id="KW-1133">Transmembrane helix</keyword>
<feature type="transmembrane region" description="Helical" evidence="1">
    <location>
        <begin position="182"/>
        <end position="212"/>
    </location>
</feature>
<feature type="transmembrane region" description="Helical" evidence="1">
    <location>
        <begin position="101"/>
        <end position="123"/>
    </location>
</feature>
<organism evidence="2 3">
    <name type="scientific">Gallibacter intestinalis</name>
    <dbReference type="NCBI Taxonomy" id="2779356"/>
    <lineage>
        <taxon>Bacteria</taxon>
        <taxon>Bacillati</taxon>
        <taxon>Bacillota</taxon>
        <taxon>Clostridia</taxon>
        <taxon>Eubacteriales</taxon>
        <taxon>Eubacteriaceae</taxon>
        <taxon>Gallibacter</taxon>
    </lineage>
</organism>
<feature type="transmembrane region" description="Helical" evidence="1">
    <location>
        <begin position="20"/>
        <end position="42"/>
    </location>
</feature>
<keyword evidence="1" id="KW-0472">Membrane</keyword>
<protein>
    <submittedName>
        <fullName evidence="2">ECF transporter S component</fullName>
    </submittedName>
</protein>
<dbReference type="Gene3D" id="1.10.1760.20">
    <property type="match status" value="1"/>
</dbReference>
<evidence type="ECO:0000313" key="3">
    <source>
        <dbReference type="Proteomes" id="UP001516588"/>
    </source>
</evidence>
<proteinExistence type="predicted"/>
<dbReference type="RefSeq" id="WP_226385494.1">
    <property type="nucleotide sequence ID" value="NZ_JADCKA010000010.1"/>
</dbReference>
<dbReference type="EMBL" id="JADCKA010000010">
    <property type="protein sequence ID" value="MBE5035845.1"/>
    <property type="molecule type" value="Genomic_DNA"/>
</dbReference>
<name>A0ABR9QZ35_9FIRM</name>
<evidence type="ECO:0000256" key="1">
    <source>
        <dbReference type="SAM" id="Phobius"/>
    </source>
</evidence>
<feature type="transmembrane region" description="Helical" evidence="1">
    <location>
        <begin position="144"/>
        <end position="167"/>
    </location>
</feature>
<dbReference type="Proteomes" id="UP001516588">
    <property type="component" value="Unassembled WGS sequence"/>
</dbReference>
<keyword evidence="1" id="KW-0812">Transmembrane</keyword>
<comment type="caution">
    <text evidence="2">The sequence shown here is derived from an EMBL/GenBank/DDBJ whole genome shotgun (WGS) entry which is preliminary data.</text>
</comment>
<dbReference type="Pfam" id="PF12822">
    <property type="entry name" value="ECF_trnsprt"/>
    <property type="match status" value="1"/>
</dbReference>
<sequence length="220" mass="23313">MNTLTQHGTSKRTLGLVQLSLFSGIIVIMAFTPFIGYIPLGFTRATIIHIPVIIGSLMMGPKNGAILGGVFGLTSLINNTINPTATSFVFSPFIQIGDIHGGLASIIICFVPRILVGVIPYYVYKLITKPGKGEVSKKRQSIALGFAGVLGSLTNTLLVMNMIYLFFKDAYAQANEVASSAVYTFIMGIIGINGVPEAIVAGIIVIGIGAALMKTKFAIK</sequence>
<gene>
    <name evidence="2" type="ORF">INF20_06100</name>
</gene>
<accession>A0ABR9QZ35</accession>
<feature type="transmembrane region" description="Helical" evidence="1">
    <location>
        <begin position="63"/>
        <end position="81"/>
    </location>
</feature>
<reference evidence="2 3" key="1">
    <citation type="submission" date="2020-10" db="EMBL/GenBank/DDBJ databases">
        <title>ChiBAC.</title>
        <authorList>
            <person name="Zenner C."/>
            <person name="Hitch T.C.A."/>
            <person name="Clavel T."/>
        </authorList>
    </citation>
    <scope>NUCLEOTIDE SEQUENCE [LARGE SCALE GENOMIC DNA]</scope>
    <source>
        <strain evidence="2 3">DSM 108706</strain>
    </source>
</reference>
<evidence type="ECO:0000313" key="2">
    <source>
        <dbReference type="EMBL" id="MBE5035845.1"/>
    </source>
</evidence>